<accession>V4A8V7</accession>
<keyword evidence="11" id="KW-1185">Reference proteome</keyword>
<dbReference type="InterPro" id="IPR043502">
    <property type="entry name" value="DNA/RNA_pol_sf"/>
</dbReference>
<keyword evidence="7" id="KW-0238">DNA-binding</keyword>
<feature type="domain" description="DNA-directed DNA polymerase family B mitochondria/virus" evidence="9">
    <location>
        <begin position="573"/>
        <end position="751"/>
    </location>
</feature>
<reference evidence="10 11" key="1">
    <citation type="journal article" date="2013" name="Nature">
        <title>Insights into bilaterian evolution from three spiralian genomes.</title>
        <authorList>
            <person name="Simakov O."/>
            <person name="Marletaz F."/>
            <person name="Cho S.J."/>
            <person name="Edsinger-Gonzales E."/>
            <person name="Havlak P."/>
            <person name="Hellsten U."/>
            <person name="Kuo D.H."/>
            <person name="Larsson T."/>
            <person name="Lv J."/>
            <person name="Arendt D."/>
            <person name="Savage R."/>
            <person name="Osoegawa K."/>
            <person name="de Jong P."/>
            <person name="Grimwood J."/>
            <person name="Chapman J.A."/>
            <person name="Shapiro H."/>
            <person name="Aerts A."/>
            <person name="Otillar R.P."/>
            <person name="Terry A.Y."/>
            <person name="Boore J.L."/>
            <person name="Grigoriev I.V."/>
            <person name="Lindberg D.R."/>
            <person name="Seaver E.C."/>
            <person name="Weisblat D.A."/>
            <person name="Putnam N.H."/>
            <person name="Rokhsar D.S."/>
        </authorList>
    </citation>
    <scope>NUCLEOTIDE SEQUENCE [LARGE SCALE GENOMIC DNA]</scope>
</reference>
<dbReference type="RefSeq" id="XP_009058168.1">
    <property type="nucleotide sequence ID" value="XM_009059920.1"/>
</dbReference>
<evidence type="ECO:0000256" key="2">
    <source>
        <dbReference type="ARBA" id="ARBA00012417"/>
    </source>
</evidence>
<evidence type="ECO:0000256" key="8">
    <source>
        <dbReference type="ARBA" id="ARBA00049244"/>
    </source>
</evidence>
<evidence type="ECO:0000256" key="3">
    <source>
        <dbReference type="ARBA" id="ARBA00022679"/>
    </source>
</evidence>
<dbReference type="Pfam" id="PF03175">
    <property type="entry name" value="DNA_pol_B_2"/>
    <property type="match status" value="1"/>
</dbReference>
<comment type="catalytic activity">
    <reaction evidence="8">
        <text>DNA(n) + a 2'-deoxyribonucleoside 5'-triphosphate = DNA(n+1) + diphosphate</text>
        <dbReference type="Rhea" id="RHEA:22508"/>
        <dbReference type="Rhea" id="RHEA-COMP:17339"/>
        <dbReference type="Rhea" id="RHEA-COMP:17340"/>
        <dbReference type="ChEBI" id="CHEBI:33019"/>
        <dbReference type="ChEBI" id="CHEBI:61560"/>
        <dbReference type="ChEBI" id="CHEBI:173112"/>
        <dbReference type="EC" id="2.7.7.7"/>
    </reaction>
</comment>
<gene>
    <name evidence="10" type="ORF">LOTGIDRAFT_153923</name>
</gene>
<dbReference type="InterPro" id="IPR004868">
    <property type="entry name" value="DNA-dir_DNA_pol_B_mt/vir"/>
</dbReference>
<dbReference type="GO" id="GO:0003677">
    <property type="term" value="F:DNA binding"/>
    <property type="evidence" value="ECO:0007669"/>
    <property type="project" value="UniProtKB-KW"/>
</dbReference>
<dbReference type="GO" id="GO:0003887">
    <property type="term" value="F:DNA-directed DNA polymerase activity"/>
    <property type="evidence" value="ECO:0007669"/>
    <property type="project" value="UniProtKB-KW"/>
</dbReference>
<comment type="similarity">
    <text evidence="1">Belongs to the DNA polymerase type-B family.</text>
</comment>
<dbReference type="EMBL" id="KB202283">
    <property type="protein sequence ID" value="ESO91480.1"/>
    <property type="molecule type" value="Genomic_DNA"/>
</dbReference>
<dbReference type="GeneID" id="20236161"/>
<dbReference type="OrthoDB" id="10265614at2759"/>
<name>V4A8V7_LOTGI</name>
<evidence type="ECO:0000259" key="9">
    <source>
        <dbReference type="Pfam" id="PF03175"/>
    </source>
</evidence>
<dbReference type="CTD" id="20236161"/>
<dbReference type="GO" id="GO:0006260">
    <property type="term" value="P:DNA replication"/>
    <property type="evidence" value="ECO:0007669"/>
    <property type="project" value="UniProtKB-KW"/>
</dbReference>
<keyword evidence="3" id="KW-0808">Transferase</keyword>
<dbReference type="SUPFAM" id="SSF56672">
    <property type="entry name" value="DNA/RNA polymerases"/>
    <property type="match status" value="1"/>
</dbReference>
<evidence type="ECO:0000256" key="1">
    <source>
        <dbReference type="ARBA" id="ARBA00005755"/>
    </source>
</evidence>
<dbReference type="GO" id="GO:0000166">
    <property type="term" value="F:nucleotide binding"/>
    <property type="evidence" value="ECO:0007669"/>
    <property type="project" value="InterPro"/>
</dbReference>
<dbReference type="AlphaFoldDB" id="V4A8V7"/>
<sequence length="773" mass="91204">MANKFGLGSLSLETKKPNTTAWINKAKPYFVDQIGDTLQGDLDMNNFSITNLKSPENDNDAIHKKYLMEQLNLIEVNKNHLKERIGDVKRFFKRQLNNKDFIDDTKLQQEVTNDKITKQKIELIANINPGISEDKLQRELTNIQQQIQNIDEIKTYIQQQQNIDDSVIQQQITTINNLVLKQDKNILALEKKFLKKESYYFNLPLMFLEFYRPTITDNIDRTREYEYKLYGFTANIREYTTLYNDPYKIFHNVNAFFFKGKLTNEITFPIQVKVESIFFRQNSYTFRKFNARKVLQFINGTKNSFRMLIIPDNEEDELSLSAFDMILETETPPSMNIIRNPEPQKKDVSDYEFLRATDFEYVKLYFVDNDIFTSLDIHKINLEKLRKRLDDYSKTLDFKPSDPISEEFYNKLMTNIVEIFVGTDCIDQMLQRLGKVDQKRLTLISHNGSGFDNWIMIKNGWYYLYHYDKEMVEEEWYESTRMVPKRTEKQNVEKVYSHTHPFIRYFIRQSIKGGTVSANRKSFETNKMDEICAILKEYNESDTEGIIELFKEYSVNPKDKTEVHAKLKELDYSKLMAFDANGLYASAMTEGEYPKAESARAFLLEEEKEFVKLFNKQKFRPRTAILKVWFEYPKKMFFQPIPAKDKITFTNRIGQKETGTKIRFRNGFCHDVLTSVDIQEIVKSGGKIIRILDGIVYEENFKTPPYRDYILILKELRNKYKKEGDMVASNCMKLLGNSLYGKSIQKDINHRDIYGVKRLLKPTSIHTSKAMKK</sequence>
<dbReference type="EC" id="2.7.7.7" evidence="2"/>
<evidence type="ECO:0000256" key="6">
    <source>
        <dbReference type="ARBA" id="ARBA00022932"/>
    </source>
</evidence>
<keyword evidence="6" id="KW-0239">DNA-directed DNA polymerase</keyword>
<dbReference type="Proteomes" id="UP000030746">
    <property type="component" value="Unassembled WGS sequence"/>
</dbReference>
<evidence type="ECO:0000256" key="5">
    <source>
        <dbReference type="ARBA" id="ARBA00022705"/>
    </source>
</evidence>
<evidence type="ECO:0000256" key="4">
    <source>
        <dbReference type="ARBA" id="ARBA00022695"/>
    </source>
</evidence>
<evidence type="ECO:0000256" key="7">
    <source>
        <dbReference type="ARBA" id="ARBA00023125"/>
    </source>
</evidence>
<proteinExistence type="inferred from homology"/>
<evidence type="ECO:0000313" key="10">
    <source>
        <dbReference type="EMBL" id="ESO91480.1"/>
    </source>
</evidence>
<dbReference type="HOGENOM" id="CLU_361816_0_0_1"/>
<protein>
    <recommendedName>
        <fullName evidence="2">DNA-directed DNA polymerase</fullName>
        <ecNumber evidence="2">2.7.7.7</ecNumber>
    </recommendedName>
</protein>
<dbReference type="KEGG" id="lgi:LOTGIDRAFT_153923"/>
<keyword evidence="5" id="KW-0235">DNA replication</keyword>
<organism evidence="10 11">
    <name type="scientific">Lottia gigantea</name>
    <name type="common">Giant owl limpet</name>
    <dbReference type="NCBI Taxonomy" id="225164"/>
    <lineage>
        <taxon>Eukaryota</taxon>
        <taxon>Metazoa</taxon>
        <taxon>Spiralia</taxon>
        <taxon>Lophotrochozoa</taxon>
        <taxon>Mollusca</taxon>
        <taxon>Gastropoda</taxon>
        <taxon>Patellogastropoda</taxon>
        <taxon>Lottioidea</taxon>
        <taxon>Lottiidae</taxon>
        <taxon>Lottia</taxon>
    </lineage>
</organism>
<evidence type="ECO:0000313" key="11">
    <source>
        <dbReference type="Proteomes" id="UP000030746"/>
    </source>
</evidence>
<keyword evidence="4" id="KW-0548">Nucleotidyltransferase</keyword>